<dbReference type="FunFam" id="1.20.58.530:FF:000002">
    <property type="entry name" value="Class V myosin"/>
    <property type="match status" value="1"/>
</dbReference>
<evidence type="ECO:0000256" key="5">
    <source>
        <dbReference type="ARBA" id="ARBA00022860"/>
    </source>
</evidence>
<feature type="domain" description="Myosin motor" evidence="13">
    <location>
        <begin position="18"/>
        <end position="688"/>
    </location>
</feature>
<dbReference type="PANTHER" id="PTHR13140">
    <property type="entry name" value="MYOSIN"/>
    <property type="match status" value="1"/>
</dbReference>
<dbReference type="GO" id="GO:0007015">
    <property type="term" value="P:actin filament organization"/>
    <property type="evidence" value="ECO:0007669"/>
    <property type="project" value="InterPro"/>
</dbReference>
<dbReference type="InterPro" id="IPR002710">
    <property type="entry name" value="Dilute_dom"/>
</dbReference>
<keyword evidence="7 10" id="KW-0518">Myosin</keyword>
<comment type="caution">
    <text evidence="14">The sequence shown here is derived from an EMBL/GenBank/DDBJ whole genome shotgun (WGS) entry which is preliminary data.</text>
</comment>
<feature type="binding site" evidence="10">
    <location>
        <begin position="112"/>
        <end position="119"/>
    </location>
    <ligand>
        <name>ATP</name>
        <dbReference type="ChEBI" id="CHEBI:30616"/>
    </ligand>
</feature>
<gene>
    <name evidence="14" type="ORF">Sradi_4337100</name>
</gene>
<dbReference type="PROSITE" id="PS51456">
    <property type="entry name" value="MYOSIN_MOTOR"/>
    <property type="match status" value="1"/>
</dbReference>
<dbReference type="Gene3D" id="1.20.58.530">
    <property type="match status" value="1"/>
</dbReference>
<evidence type="ECO:0000256" key="4">
    <source>
        <dbReference type="ARBA" id="ARBA00022840"/>
    </source>
</evidence>
<dbReference type="PROSITE" id="PS50096">
    <property type="entry name" value="IQ"/>
    <property type="match status" value="6"/>
</dbReference>
<keyword evidence="5" id="KW-0112">Calmodulin-binding</keyword>
<keyword evidence="6 11" id="KW-0175">Coiled coil</keyword>
<evidence type="ECO:0000256" key="9">
    <source>
        <dbReference type="ARBA" id="ARBA00023203"/>
    </source>
</evidence>
<organism evidence="14">
    <name type="scientific">Sesamum radiatum</name>
    <name type="common">Black benniseed</name>
    <dbReference type="NCBI Taxonomy" id="300843"/>
    <lineage>
        <taxon>Eukaryota</taxon>
        <taxon>Viridiplantae</taxon>
        <taxon>Streptophyta</taxon>
        <taxon>Embryophyta</taxon>
        <taxon>Tracheophyta</taxon>
        <taxon>Spermatophyta</taxon>
        <taxon>Magnoliopsida</taxon>
        <taxon>eudicotyledons</taxon>
        <taxon>Gunneridae</taxon>
        <taxon>Pentapetalae</taxon>
        <taxon>asterids</taxon>
        <taxon>lamiids</taxon>
        <taxon>Lamiales</taxon>
        <taxon>Pedaliaceae</taxon>
        <taxon>Sesamum</taxon>
    </lineage>
</organism>
<dbReference type="Pfam" id="PF01843">
    <property type="entry name" value="DIL"/>
    <property type="match status" value="1"/>
</dbReference>
<accession>A0AAW2NNS8</accession>
<dbReference type="GO" id="GO:0051015">
    <property type="term" value="F:actin filament binding"/>
    <property type="evidence" value="ECO:0007669"/>
    <property type="project" value="TreeGrafter"/>
</dbReference>
<evidence type="ECO:0000256" key="6">
    <source>
        <dbReference type="ARBA" id="ARBA00023054"/>
    </source>
</evidence>
<dbReference type="InterPro" id="IPR001609">
    <property type="entry name" value="Myosin_head_motor_dom-like"/>
</dbReference>
<dbReference type="SMART" id="SM01132">
    <property type="entry name" value="DIL"/>
    <property type="match status" value="1"/>
</dbReference>
<keyword evidence="2" id="KW-0677">Repeat</keyword>
<evidence type="ECO:0000313" key="14">
    <source>
        <dbReference type="EMBL" id="KAL0345058.1"/>
    </source>
</evidence>
<keyword evidence="3 10" id="KW-0547">Nucleotide-binding</keyword>
<dbReference type="Pfam" id="PF00612">
    <property type="entry name" value="IQ"/>
    <property type="match status" value="4"/>
</dbReference>
<reference evidence="14" key="1">
    <citation type="submission" date="2020-06" db="EMBL/GenBank/DDBJ databases">
        <authorList>
            <person name="Li T."/>
            <person name="Hu X."/>
            <person name="Zhang T."/>
            <person name="Song X."/>
            <person name="Zhang H."/>
            <person name="Dai N."/>
            <person name="Sheng W."/>
            <person name="Hou X."/>
            <person name="Wei L."/>
        </authorList>
    </citation>
    <scope>NUCLEOTIDE SEQUENCE</scope>
    <source>
        <strain evidence="14">G02</strain>
        <tissue evidence="14">Leaf</tissue>
    </source>
</reference>
<reference evidence="14" key="2">
    <citation type="journal article" date="2024" name="Plant">
        <title>Genomic evolution and insights into agronomic trait innovations of Sesamum species.</title>
        <authorList>
            <person name="Miao H."/>
            <person name="Wang L."/>
            <person name="Qu L."/>
            <person name="Liu H."/>
            <person name="Sun Y."/>
            <person name="Le M."/>
            <person name="Wang Q."/>
            <person name="Wei S."/>
            <person name="Zheng Y."/>
            <person name="Lin W."/>
            <person name="Duan Y."/>
            <person name="Cao H."/>
            <person name="Xiong S."/>
            <person name="Wang X."/>
            <person name="Wei L."/>
            <person name="Li C."/>
            <person name="Ma Q."/>
            <person name="Ju M."/>
            <person name="Zhao R."/>
            <person name="Li G."/>
            <person name="Mu C."/>
            <person name="Tian Q."/>
            <person name="Mei H."/>
            <person name="Zhang T."/>
            <person name="Gao T."/>
            <person name="Zhang H."/>
        </authorList>
    </citation>
    <scope>NUCLEOTIDE SEQUENCE</scope>
    <source>
        <strain evidence="14">G02</strain>
    </source>
</reference>
<dbReference type="GO" id="GO:0000146">
    <property type="term" value="F:microfilament motor activity"/>
    <property type="evidence" value="ECO:0007669"/>
    <property type="project" value="TreeGrafter"/>
</dbReference>
<feature type="region of interest" description="Actin-binding" evidence="10">
    <location>
        <begin position="569"/>
        <end position="591"/>
    </location>
</feature>
<dbReference type="SMART" id="SM00015">
    <property type="entry name" value="IQ"/>
    <property type="match status" value="6"/>
</dbReference>
<dbReference type="EMBL" id="JACGWJ010000019">
    <property type="protein sequence ID" value="KAL0345058.1"/>
    <property type="molecule type" value="Genomic_DNA"/>
</dbReference>
<evidence type="ECO:0000259" key="12">
    <source>
        <dbReference type="PROSITE" id="PS51126"/>
    </source>
</evidence>
<dbReference type="Pfam" id="PF00063">
    <property type="entry name" value="Myosin_head"/>
    <property type="match status" value="1"/>
</dbReference>
<evidence type="ECO:0000256" key="2">
    <source>
        <dbReference type="ARBA" id="ARBA00022737"/>
    </source>
</evidence>
<dbReference type="GO" id="GO:0016459">
    <property type="term" value="C:myosin complex"/>
    <property type="evidence" value="ECO:0007669"/>
    <property type="project" value="UniProtKB-KW"/>
</dbReference>
<feature type="coiled-coil region" evidence="11">
    <location>
        <begin position="833"/>
        <end position="1007"/>
    </location>
</feature>
<dbReference type="SMART" id="SM00242">
    <property type="entry name" value="MYSc"/>
    <property type="match status" value="1"/>
</dbReference>
<dbReference type="SUPFAM" id="SSF52540">
    <property type="entry name" value="P-loop containing nucleoside triphosphate hydrolases"/>
    <property type="match status" value="2"/>
</dbReference>
<dbReference type="Gene3D" id="1.20.5.190">
    <property type="match status" value="3"/>
</dbReference>
<dbReference type="FunFam" id="1.20.120.720:FF:000011">
    <property type="entry name" value="Myosin 2"/>
    <property type="match status" value="1"/>
</dbReference>
<dbReference type="CDD" id="cd01384">
    <property type="entry name" value="MYSc_Myo11"/>
    <property type="match status" value="1"/>
</dbReference>
<dbReference type="PROSITE" id="PS51126">
    <property type="entry name" value="DILUTE"/>
    <property type="match status" value="1"/>
</dbReference>
<dbReference type="Gene3D" id="3.40.850.10">
    <property type="entry name" value="Kinesin motor domain"/>
    <property type="match status" value="1"/>
</dbReference>
<keyword evidence="9 10" id="KW-0009">Actin-binding</keyword>
<evidence type="ECO:0000256" key="11">
    <source>
        <dbReference type="SAM" id="Coils"/>
    </source>
</evidence>
<dbReference type="InterPro" id="IPR036961">
    <property type="entry name" value="Kinesin_motor_dom_sf"/>
</dbReference>
<dbReference type="CDD" id="cd15475">
    <property type="entry name" value="MyosinXI_CBD"/>
    <property type="match status" value="1"/>
</dbReference>
<dbReference type="InterPro" id="IPR036018">
    <property type="entry name" value="MYSc_Myo11"/>
</dbReference>
<dbReference type="Gene3D" id="1.10.10.820">
    <property type="match status" value="1"/>
</dbReference>
<dbReference type="GO" id="GO:0005516">
    <property type="term" value="F:calmodulin binding"/>
    <property type="evidence" value="ECO:0007669"/>
    <property type="project" value="UniProtKB-KW"/>
</dbReference>
<evidence type="ECO:0000259" key="13">
    <source>
        <dbReference type="PROSITE" id="PS51456"/>
    </source>
</evidence>
<evidence type="ECO:0000256" key="7">
    <source>
        <dbReference type="ARBA" id="ARBA00023123"/>
    </source>
</evidence>
<dbReference type="GO" id="GO:0005524">
    <property type="term" value="F:ATP binding"/>
    <property type="evidence" value="ECO:0007669"/>
    <property type="project" value="UniProtKB-UniRule"/>
</dbReference>
<keyword evidence="8 10" id="KW-0505">Motor protein</keyword>
<protein>
    <submittedName>
        <fullName evidence="14">Myosin-17</fullName>
    </submittedName>
</protein>
<dbReference type="InterPro" id="IPR027417">
    <property type="entry name" value="P-loop_NTPase"/>
</dbReference>
<dbReference type="PRINTS" id="PR00193">
    <property type="entry name" value="MYOSINHEAVY"/>
</dbReference>
<name>A0AAW2NNS8_SESRA</name>
<dbReference type="FunFam" id="3.30.70.1590:FF:000006">
    <property type="entry name" value="Myosin XI D"/>
    <property type="match status" value="1"/>
</dbReference>
<proteinExistence type="inferred from homology"/>
<dbReference type="FunFam" id="1.20.5.190:FF:000001">
    <property type="entry name" value="unconventional myosin-Va"/>
    <property type="match status" value="3"/>
</dbReference>
<evidence type="ECO:0000256" key="8">
    <source>
        <dbReference type="ARBA" id="ARBA00023175"/>
    </source>
</evidence>
<feature type="domain" description="Dilute" evidence="12">
    <location>
        <begin position="1117"/>
        <end position="1428"/>
    </location>
</feature>
<dbReference type="FunFam" id="1.10.10.820:FF:000001">
    <property type="entry name" value="Myosin heavy chain"/>
    <property type="match status" value="1"/>
</dbReference>
<dbReference type="GO" id="GO:0005737">
    <property type="term" value="C:cytoplasm"/>
    <property type="evidence" value="ECO:0007669"/>
    <property type="project" value="TreeGrafter"/>
</dbReference>
<keyword evidence="4 10" id="KW-0067">ATP-binding</keyword>
<feature type="non-terminal residue" evidence="14">
    <location>
        <position position="1"/>
    </location>
</feature>
<dbReference type="GO" id="GO:0030048">
    <property type="term" value="P:actin filament-based movement"/>
    <property type="evidence" value="ECO:0007669"/>
    <property type="project" value="UniProtKB-ARBA"/>
</dbReference>
<dbReference type="InterPro" id="IPR000048">
    <property type="entry name" value="IQ_motif_EF-hand-BS"/>
</dbReference>
<sequence>VVTNISKVFPKDTEAPPGGVDDMTKLSYLHEPGVLQNLATRYELNEIYTYTGNILIAINPFQRLPHLYDTHMMEQYKGAALGELSPHVFAIADVAYRAMINEGKSNSILVSGESGAGKTETTKMLMRYLAHLGGRSGVEGRTVEQQVLESNPVLEAFGNAKTVRNNNSSRFGKFVEIQFDKSGRISGAAVRTYLLERSRVCQISYPERNYHCFYLLCAAPAEEREKYKLGSPESFHYLNQSKCYTLDGVSDAEEYLATRRAMDIVGISEEEQEAIFKVVAAILHLGNIEFAKGKEIDSSVIKDEKSRFHLNTTAELLKCDPKSLEDALIKRVMVTPEEVITRTLDPEAALGSRDALAKTIYSRLFDWIVDKINISIGQDPNSKAIIGVLDIYGFESFKQNSFEQFCINFTNEKLQQHFNQHVFKMEQEDYEKEQINWSYIEFVDNQDVLDLIEKKPGGIIALLDEACMFPKSTHETFAQKLYQTFAKHKRFIKPKLSRTNFTISHYAGEVTYMADLFLDKNKDYVVAEHQDLLTASKCSFVAGLFPPLPEESSKSSKFSSIGSRFKLQLQSLMETLNSTEPHYIRCVKPNNVLKPAIFENLNIIQQLRCGGVLEAIRISCAGYPTRRTFDEFLLRFGVLAPEVLDGNFDEKTACQMILDKMGLKGYQLGKTKVFLRAGQMAELDARRAEVLGNAAKTIQRQIRTYIARKDFILLRQAAIQLQSCWRAISACKLYEQLRREDAAIKIQKNFRCYTARVSYSALQASAIVVQTGMRAMTARSEFRFRKQTKAAIKIQAHLRCHRDYSYYRSLQKAAIVTQCGWRRRVARKELRKLRMAARETGALKEAKDKLEKKVEELTWRLQFEKRLRTELEETKAQEIAKLQEALHSLQIQVEDANARVIKEREAARRAIEEAPPIIKETPVMVQDTAKIEALTAEVESLKAMLLSEKQAAEEAKKACADAETKSTELAKKLEETEAKVDQLQDSTQRLEEKLSNLESENQVLRQQALTMSPTGKAISARPRTTIISRTPENGNILNGETKSAHATALVANPKEPESEEKPQKSLNEKQQENQDLLIKCISQDLGFSGGKPVAACIIYKSLLHWRSFEVERTSVFDRIIQTVASAIEAPDNNDVLAYWLCNTSTLLMLLQHTLKASGAASLTPQRRRSSSASLFGRMSQGLRASPQSAGLSFINGRMLGRLDDLRQVEAKYPALLFKQQLTAFLEKIYGLVRDNLKKEISPLLGLCIQAPRTSRTSLVKGRSQANAVAQQALIAHWQSIVKSLNNYLKIMKANYVPAFLVRKVFTQIFSFINVQLFNSLLLRRECCSFSNGEYVKAGLAELEQWCCYATEEYVGSAWDELKHIRQAVGFLVIHQKPKKTLNEITNELCPVLSIQQLYRISTMYWDDKYGTHSVSSDVISSMRVMMTEDSNNSVSSSFLLDDDSSIPFSVDDLSKSMQQIEVADVEPPPLIRENSGFVFLHQRAE</sequence>
<dbReference type="InterPro" id="IPR037975">
    <property type="entry name" value="MyosinXI_CBD"/>
</dbReference>
<evidence type="ECO:0000256" key="10">
    <source>
        <dbReference type="PROSITE-ProRule" id="PRU00782"/>
    </source>
</evidence>
<comment type="similarity">
    <text evidence="1">Belongs to the TRAFAC class myosin-kinesin ATPase superfamily. Myosin family. Plant myosin class XI subfamily.</text>
</comment>
<evidence type="ECO:0000256" key="1">
    <source>
        <dbReference type="ARBA" id="ARBA00008049"/>
    </source>
</evidence>
<dbReference type="GO" id="GO:0016020">
    <property type="term" value="C:membrane"/>
    <property type="evidence" value="ECO:0007669"/>
    <property type="project" value="TreeGrafter"/>
</dbReference>
<dbReference type="Gene3D" id="1.20.120.720">
    <property type="entry name" value="Myosin VI head, motor domain, U50 subdomain"/>
    <property type="match status" value="1"/>
</dbReference>
<evidence type="ECO:0000256" key="3">
    <source>
        <dbReference type="ARBA" id="ARBA00022741"/>
    </source>
</evidence>
<dbReference type="PANTHER" id="PTHR13140:SF772">
    <property type="entry name" value="MYOSIN-17"/>
    <property type="match status" value="1"/>
</dbReference>
<dbReference type="Gene3D" id="3.30.70.1590">
    <property type="match status" value="1"/>
</dbReference>